<dbReference type="Gene3D" id="3.40.1780.10">
    <property type="entry name" value="QueA-like"/>
    <property type="match status" value="2"/>
</dbReference>
<evidence type="ECO:0000256" key="5">
    <source>
        <dbReference type="HAMAP-Rule" id="MF_00113"/>
    </source>
</evidence>
<dbReference type="NCBIfam" id="NF001140">
    <property type="entry name" value="PRK00147.1"/>
    <property type="match status" value="1"/>
</dbReference>
<feature type="region of interest" description="Disordered" evidence="6">
    <location>
        <begin position="1"/>
        <end position="26"/>
    </location>
</feature>
<reference evidence="7 8" key="1">
    <citation type="submission" date="2023-04" db="EMBL/GenBank/DDBJ databases">
        <title>Marinoamorphus aggregata gen. nov., sp. Nov., isolate from tissue of brittle star Ophioplocus japonicus.</title>
        <authorList>
            <person name="Kawano K."/>
            <person name="Sawayama S."/>
            <person name="Nakagawa S."/>
        </authorList>
    </citation>
    <scope>NUCLEOTIDE SEQUENCE [LARGE SCALE GENOMIC DNA]</scope>
    <source>
        <strain evidence="7 8">NKW23</strain>
    </source>
</reference>
<keyword evidence="3 5" id="KW-0949">S-adenosyl-L-methionine</keyword>
<dbReference type="InterPro" id="IPR003699">
    <property type="entry name" value="QueA"/>
</dbReference>
<keyword evidence="8" id="KW-1185">Reference proteome</keyword>
<dbReference type="RefSeq" id="WP_285672128.1">
    <property type="nucleotide sequence ID" value="NZ_BSYI01000018.1"/>
</dbReference>
<comment type="caution">
    <text evidence="7">The sequence shown here is derived from an EMBL/GenBank/DDBJ whole genome shotgun (WGS) entry which is preliminary data.</text>
</comment>
<dbReference type="HAMAP" id="MF_00113">
    <property type="entry name" value="QueA"/>
    <property type="match status" value="1"/>
</dbReference>
<keyword evidence="2 5" id="KW-0808">Transferase</keyword>
<dbReference type="SUPFAM" id="SSF111337">
    <property type="entry name" value="QueA-like"/>
    <property type="match status" value="1"/>
</dbReference>
<dbReference type="NCBIfam" id="TIGR00113">
    <property type="entry name" value="queA"/>
    <property type="match status" value="1"/>
</dbReference>
<evidence type="ECO:0000256" key="4">
    <source>
        <dbReference type="ARBA" id="ARBA00022785"/>
    </source>
</evidence>
<protein>
    <recommendedName>
        <fullName evidence="5">S-adenosylmethionine:tRNA ribosyltransferase-isomerase</fullName>
        <ecNumber evidence="5">2.4.99.17</ecNumber>
    </recommendedName>
    <alternativeName>
        <fullName evidence="5">Queuosine biosynthesis protein QueA</fullName>
    </alternativeName>
</protein>
<evidence type="ECO:0000256" key="2">
    <source>
        <dbReference type="ARBA" id="ARBA00022679"/>
    </source>
</evidence>
<dbReference type="PANTHER" id="PTHR30307">
    <property type="entry name" value="S-ADENOSYLMETHIONINE:TRNA RIBOSYLTRANSFERASE-ISOMERASE"/>
    <property type="match status" value="1"/>
</dbReference>
<keyword evidence="1 5" id="KW-0963">Cytoplasm</keyword>
<organism evidence="7 8">
    <name type="scientific">Paralimibaculum aggregatum</name>
    <dbReference type="NCBI Taxonomy" id="3036245"/>
    <lineage>
        <taxon>Bacteria</taxon>
        <taxon>Pseudomonadati</taxon>
        <taxon>Pseudomonadota</taxon>
        <taxon>Alphaproteobacteria</taxon>
        <taxon>Rhodobacterales</taxon>
        <taxon>Paracoccaceae</taxon>
        <taxon>Paralimibaculum</taxon>
    </lineage>
</organism>
<name>A0ABQ6LQY2_9RHOB</name>
<evidence type="ECO:0000313" key="7">
    <source>
        <dbReference type="EMBL" id="GMG83331.1"/>
    </source>
</evidence>
<evidence type="ECO:0000256" key="3">
    <source>
        <dbReference type="ARBA" id="ARBA00022691"/>
    </source>
</evidence>
<comment type="pathway">
    <text evidence="5">tRNA modification; tRNA-queuosine biosynthesis.</text>
</comment>
<comment type="function">
    <text evidence="5">Transfers and isomerizes the ribose moiety from AdoMet to the 7-aminomethyl group of 7-deazaguanine (preQ1-tRNA) to give epoxyqueuosine (oQ-tRNA).</text>
</comment>
<comment type="catalytic activity">
    <reaction evidence="5">
        <text>7-aminomethyl-7-carbaguanosine(34) in tRNA + S-adenosyl-L-methionine = epoxyqueuosine(34) in tRNA + adenine + L-methionine + 2 H(+)</text>
        <dbReference type="Rhea" id="RHEA:32155"/>
        <dbReference type="Rhea" id="RHEA-COMP:10342"/>
        <dbReference type="Rhea" id="RHEA-COMP:18582"/>
        <dbReference type="ChEBI" id="CHEBI:15378"/>
        <dbReference type="ChEBI" id="CHEBI:16708"/>
        <dbReference type="ChEBI" id="CHEBI:57844"/>
        <dbReference type="ChEBI" id="CHEBI:59789"/>
        <dbReference type="ChEBI" id="CHEBI:82833"/>
        <dbReference type="ChEBI" id="CHEBI:194443"/>
        <dbReference type="EC" id="2.4.99.17"/>
    </reaction>
</comment>
<dbReference type="InterPro" id="IPR036100">
    <property type="entry name" value="QueA_sf"/>
</dbReference>
<dbReference type="EMBL" id="BSYI01000018">
    <property type="protein sequence ID" value="GMG83331.1"/>
    <property type="molecule type" value="Genomic_DNA"/>
</dbReference>
<evidence type="ECO:0000256" key="6">
    <source>
        <dbReference type="SAM" id="MobiDB-lite"/>
    </source>
</evidence>
<dbReference type="InterPro" id="IPR042118">
    <property type="entry name" value="QueA_dom1"/>
</dbReference>
<dbReference type="EC" id="2.4.99.17" evidence="5"/>
<dbReference type="Gene3D" id="2.40.10.240">
    <property type="entry name" value="QueA-like"/>
    <property type="match status" value="1"/>
</dbReference>
<evidence type="ECO:0000313" key="8">
    <source>
        <dbReference type="Proteomes" id="UP001239909"/>
    </source>
</evidence>
<comment type="subunit">
    <text evidence="5">Monomer.</text>
</comment>
<comment type="similarity">
    <text evidence="5">Belongs to the QueA family.</text>
</comment>
<keyword evidence="4 5" id="KW-0671">Queuosine biosynthesis</keyword>
<dbReference type="Pfam" id="PF02547">
    <property type="entry name" value="Queuosine_synth"/>
    <property type="match status" value="1"/>
</dbReference>
<dbReference type="InterPro" id="IPR042119">
    <property type="entry name" value="QueA_dom2"/>
</dbReference>
<dbReference type="PANTHER" id="PTHR30307:SF0">
    <property type="entry name" value="S-ADENOSYLMETHIONINE:TRNA RIBOSYLTRANSFERASE-ISOMERASE"/>
    <property type="match status" value="1"/>
</dbReference>
<comment type="subcellular location">
    <subcellularLocation>
        <location evidence="5">Cytoplasm</location>
    </subcellularLocation>
</comment>
<accession>A0ABQ6LQY2</accession>
<gene>
    <name evidence="5 7" type="primary">queA</name>
    <name evidence="7" type="ORF">LNKW23_25440</name>
</gene>
<dbReference type="Proteomes" id="UP001239909">
    <property type="component" value="Unassembled WGS sequence"/>
</dbReference>
<sequence>MAAPESPDAPPAGGASSASPVSTGTGTDLDAFDFTLPEELIALRPVRPRPASRLLLAEGAGPGGRPPRDLHVHDLPALLAPGDMLVFNDTRVIPAQLAGIRHRAGAAPGEGTARIEATLIRRLRADAWAALARPAKRLAPGDRIAFGSLAATVEARAGAEAVLVFDRAGAELDAAIAAEGAMPLPPYIARRRPADAQDREDYQPVLARREGAVAAPTASLHFDEPLLAALDAAGIGRAVLTLHVGPGTFLPVTASRIEEHRMHAEWGEITPDTAAAINAARAAGGRVIAVGTTVLRLLESAADARGRIRPFIGETDIFLHPGVTIRSVDGLMTNFHLPRSTLFMLTAALMGTERMQAIYAHAIAACYRFYSYGDSSLLLPGLPPGRVAKTSP</sequence>
<evidence type="ECO:0000256" key="1">
    <source>
        <dbReference type="ARBA" id="ARBA00022490"/>
    </source>
</evidence>
<proteinExistence type="inferred from homology"/>